<keyword evidence="1" id="KW-0472">Membrane</keyword>
<dbReference type="RefSeq" id="WP_407800509.1">
    <property type="nucleotide sequence ID" value="NZ_JBJNUX010000005.1"/>
</dbReference>
<protein>
    <recommendedName>
        <fullName evidence="4">DUF1049 domain-containing protein</fullName>
    </recommendedName>
</protein>
<feature type="transmembrane region" description="Helical" evidence="1">
    <location>
        <begin position="57"/>
        <end position="81"/>
    </location>
</feature>
<evidence type="ECO:0000313" key="3">
    <source>
        <dbReference type="Proteomes" id="UP001628646"/>
    </source>
</evidence>
<evidence type="ECO:0008006" key="4">
    <source>
        <dbReference type="Google" id="ProtNLM"/>
    </source>
</evidence>
<organism evidence="2 3">
    <name type="scientific">Pseudomonas azerbaijanorientalis</name>
    <dbReference type="NCBI Taxonomy" id="2842350"/>
    <lineage>
        <taxon>Bacteria</taxon>
        <taxon>Pseudomonadati</taxon>
        <taxon>Pseudomonadota</taxon>
        <taxon>Gammaproteobacteria</taxon>
        <taxon>Pseudomonadales</taxon>
        <taxon>Pseudomonadaceae</taxon>
        <taxon>Pseudomonas</taxon>
    </lineage>
</organism>
<comment type="caution">
    <text evidence="2">The sequence shown here is derived from an EMBL/GenBank/DDBJ whole genome shotgun (WGS) entry which is preliminary data.</text>
</comment>
<feature type="transmembrane region" description="Helical" evidence="1">
    <location>
        <begin position="20"/>
        <end position="37"/>
    </location>
</feature>
<keyword evidence="3" id="KW-1185">Reference proteome</keyword>
<keyword evidence="1" id="KW-0812">Transmembrane</keyword>
<reference evidence="2 3" key="1">
    <citation type="submission" date="2024-12" db="EMBL/GenBank/DDBJ databases">
        <title>Pseudomonas species isolated from Lotus nodules promote plant growth.</title>
        <authorList>
            <person name="Yu Y.-H."/>
            <person name="Kurtenbach J."/>
            <person name="Crosbie D."/>
            <person name="Brachmann A."/>
            <person name="Marin M."/>
        </authorList>
    </citation>
    <scope>NUCLEOTIDE SEQUENCE [LARGE SCALE GENOMIC DNA]</scope>
    <source>
        <strain evidence="2 3">PLb11B</strain>
    </source>
</reference>
<evidence type="ECO:0000256" key="1">
    <source>
        <dbReference type="SAM" id="Phobius"/>
    </source>
</evidence>
<proteinExistence type="predicted"/>
<name>A0ABW8WAN5_9PSED</name>
<gene>
    <name evidence="2" type="ORF">ACJ8NA_25525</name>
</gene>
<keyword evidence="1" id="KW-1133">Transmembrane helix</keyword>
<dbReference type="Proteomes" id="UP001628646">
    <property type="component" value="Unassembled WGS sequence"/>
</dbReference>
<evidence type="ECO:0000313" key="2">
    <source>
        <dbReference type="EMBL" id="MFL9001986.1"/>
    </source>
</evidence>
<accession>A0ABW8WAN5</accession>
<dbReference type="EMBL" id="JBJNUY010000012">
    <property type="protein sequence ID" value="MFL9001986.1"/>
    <property type="molecule type" value="Genomic_DNA"/>
</dbReference>
<sequence length="88" mass="9618">MKKVAVMISWRDGSRLKRLVITGFVLFVSIPCLLFVLENQQLVAVSFLGFSSPQLQLSIFGVVSFLVGMIVGGGVVSAYALRVRSRGR</sequence>